<dbReference type="InParanoid" id="A0A165GS04"/>
<evidence type="ECO:0000313" key="3">
    <source>
        <dbReference type="Proteomes" id="UP000077266"/>
    </source>
</evidence>
<reference evidence="2 3" key="1">
    <citation type="journal article" date="2016" name="Mol. Biol. Evol.">
        <title>Comparative Genomics of Early-Diverging Mushroom-Forming Fungi Provides Insights into the Origins of Lignocellulose Decay Capabilities.</title>
        <authorList>
            <person name="Nagy L.G."/>
            <person name="Riley R."/>
            <person name="Tritt A."/>
            <person name="Adam C."/>
            <person name="Daum C."/>
            <person name="Floudas D."/>
            <person name="Sun H."/>
            <person name="Yadav J.S."/>
            <person name="Pangilinan J."/>
            <person name="Larsson K.H."/>
            <person name="Matsuura K."/>
            <person name="Barry K."/>
            <person name="Labutti K."/>
            <person name="Kuo R."/>
            <person name="Ohm R.A."/>
            <person name="Bhattacharya S.S."/>
            <person name="Shirouzu T."/>
            <person name="Yoshinaga Y."/>
            <person name="Martin F.M."/>
            <person name="Grigoriev I.V."/>
            <person name="Hibbett D.S."/>
        </authorList>
    </citation>
    <scope>NUCLEOTIDE SEQUENCE [LARGE SCALE GENOMIC DNA]</scope>
    <source>
        <strain evidence="2 3">HHB12029</strain>
    </source>
</reference>
<name>A0A165GS04_EXIGL</name>
<accession>A0A165GS04</accession>
<feature type="region of interest" description="Disordered" evidence="1">
    <location>
        <begin position="110"/>
        <end position="135"/>
    </location>
</feature>
<evidence type="ECO:0000256" key="1">
    <source>
        <dbReference type="SAM" id="MobiDB-lite"/>
    </source>
</evidence>
<dbReference type="EMBL" id="KV426038">
    <property type="protein sequence ID" value="KZV90924.1"/>
    <property type="molecule type" value="Genomic_DNA"/>
</dbReference>
<proteinExistence type="predicted"/>
<gene>
    <name evidence="2" type="ORF">EXIGLDRAFT_770382</name>
</gene>
<evidence type="ECO:0000313" key="2">
    <source>
        <dbReference type="EMBL" id="KZV90924.1"/>
    </source>
</evidence>
<protein>
    <submittedName>
        <fullName evidence="2">Uncharacterized protein</fullName>
    </submittedName>
</protein>
<sequence length="266" mass="29288">MLPIAVSSPHLDVPTDLHDPLPDSVLSRLIWVRRGKYDVCCYREAPRRDLHSALIRSLPFRHLPGVSYVFARPSRSRSFNSSSSALRSNPSYLEPRIECHPYDMFKTGATARITRSTKRSKRPSTPSRRSSALPIPRPHAMLTTTQHGVNMGAVKQGGYDVLTATQDGRWRQYGNRKRASYNVVLRAPGSPHVVAYFAVVVAVPAAGGRSRVRDASVFTVGELRLGTRAAGRDAIRVVVAVAKRAPTTLMDLPAARPLVDSSSRAR</sequence>
<keyword evidence="3" id="KW-1185">Reference proteome</keyword>
<organism evidence="2 3">
    <name type="scientific">Exidia glandulosa HHB12029</name>
    <dbReference type="NCBI Taxonomy" id="1314781"/>
    <lineage>
        <taxon>Eukaryota</taxon>
        <taxon>Fungi</taxon>
        <taxon>Dikarya</taxon>
        <taxon>Basidiomycota</taxon>
        <taxon>Agaricomycotina</taxon>
        <taxon>Agaricomycetes</taxon>
        <taxon>Auriculariales</taxon>
        <taxon>Exidiaceae</taxon>
        <taxon>Exidia</taxon>
    </lineage>
</organism>
<dbReference type="AlphaFoldDB" id="A0A165GS04"/>
<dbReference type="Proteomes" id="UP000077266">
    <property type="component" value="Unassembled WGS sequence"/>
</dbReference>